<protein>
    <submittedName>
        <fullName evidence="2">Uncharacterized protein</fullName>
    </submittedName>
</protein>
<comment type="caution">
    <text evidence="2">The sequence shown here is derived from an EMBL/GenBank/DDBJ whole genome shotgun (WGS) entry which is preliminary data.</text>
</comment>
<sequence length="237" mass="25575">MAFSSANIESISMGLSGVAVGAADRCVPFLNKELTGMSIADSQDAFEELREEQVASRSSDAMDWELTSEYVVPIIPAKVNPFLGAKAASQPIKPVVTAKVNPFLDAPAVSKPVNPFLSQPAASNLPVEMDIDEWSINDQTNTNANTQPARNNKRNNQRQSKGRGKATKSNKGGSNNASQKHKGGDAGFLGNYKITKPTGGRRQNNDNSNSETRRGGNNNNSSRRRSNNGNKNRSQRQ</sequence>
<dbReference type="EMBL" id="JAQQWI010000022">
    <property type="protein sequence ID" value="KAK7995864.1"/>
    <property type="molecule type" value="Genomic_DNA"/>
</dbReference>
<accession>A0ABR1R1D1</accession>
<feature type="compositionally biased region" description="Low complexity" evidence="1">
    <location>
        <begin position="207"/>
        <end position="237"/>
    </location>
</feature>
<proteinExistence type="predicted"/>
<name>A0ABR1R1D1_9PEZI</name>
<keyword evidence="3" id="KW-1185">Reference proteome</keyword>
<feature type="region of interest" description="Disordered" evidence="1">
    <location>
        <begin position="138"/>
        <end position="237"/>
    </location>
</feature>
<gene>
    <name evidence="2" type="ORF">PG991_015331</name>
</gene>
<evidence type="ECO:0000313" key="3">
    <source>
        <dbReference type="Proteomes" id="UP001396898"/>
    </source>
</evidence>
<feature type="compositionally biased region" description="Basic residues" evidence="1">
    <location>
        <begin position="151"/>
        <end position="168"/>
    </location>
</feature>
<dbReference type="Proteomes" id="UP001396898">
    <property type="component" value="Unassembled WGS sequence"/>
</dbReference>
<evidence type="ECO:0000256" key="1">
    <source>
        <dbReference type="SAM" id="MobiDB-lite"/>
    </source>
</evidence>
<reference evidence="2 3" key="1">
    <citation type="submission" date="2023-01" db="EMBL/GenBank/DDBJ databases">
        <title>Analysis of 21 Apiospora genomes using comparative genomics revels a genus with tremendous synthesis potential of carbohydrate active enzymes and secondary metabolites.</title>
        <authorList>
            <person name="Sorensen T."/>
        </authorList>
    </citation>
    <scope>NUCLEOTIDE SEQUENCE [LARGE SCALE GENOMIC DNA]</scope>
    <source>
        <strain evidence="2 3">CBS 20057</strain>
    </source>
</reference>
<feature type="compositionally biased region" description="Polar residues" evidence="1">
    <location>
        <begin position="169"/>
        <end position="178"/>
    </location>
</feature>
<evidence type="ECO:0000313" key="2">
    <source>
        <dbReference type="EMBL" id="KAK7995864.1"/>
    </source>
</evidence>
<feature type="compositionally biased region" description="Polar residues" evidence="1">
    <location>
        <begin position="138"/>
        <end position="149"/>
    </location>
</feature>
<organism evidence="2 3">
    <name type="scientific">Apiospora marii</name>
    <dbReference type="NCBI Taxonomy" id="335849"/>
    <lineage>
        <taxon>Eukaryota</taxon>
        <taxon>Fungi</taxon>
        <taxon>Dikarya</taxon>
        <taxon>Ascomycota</taxon>
        <taxon>Pezizomycotina</taxon>
        <taxon>Sordariomycetes</taxon>
        <taxon>Xylariomycetidae</taxon>
        <taxon>Amphisphaeriales</taxon>
        <taxon>Apiosporaceae</taxon>
        <taxon>Apiospora</taxon>
    </lineage>
</organism>